<protein>
    <submittedName>
        <fullName evidence="1">Uncharacterized protein</fullName>
    </submittedName>
</protein>
<organism evidence="1 2">
    <name type="scientific">Pedococcus ginsenosidimutans</name>
    <dbReference type="NCBI Taxonomy" id="490570"/>
    <lineage>
        <taxon>Bacteria</taxon>
        <taxon>Bacillati</taxon>
        <taxon>Actinomycetota</taxon>
        <taxon>Actinomycetes</taxon>
        <taxon>Micrococcales</taxon>
        <taxon>Intrasporangiaceae</taxon>
        <taxon>Pedococcus</taxon>
    </lineage>
</organism>
<evidence type="ECO:0000313" key="2">
    <source>
        <dbReference type="Proteomes" id="UP001500556"/>
    </source>
</evidence>
<name>A0ABP8XRW3_9MICO</name>
<dbReference type="EMBL" id="BAABLO010000001">
    <property type="protein sequence ID" value="GAA4712640.1"/>
    <property type="molecule type" value="Genomic_DNA"/>
</dbReference>
<evidence type="ECO:0000313" key="1">
    <source>
        <dbReference type="EMBL" id="GAA4712640.1"/>
    </source>
</evidence>
<gene>
    <name evidence="1" type="ORF">GCM10025782_05910</name>
</gene>
<dbReference type="Proteomes" id="UP001500556">
    <property type="component" value="Unassembled WGS sequence"/>
</dbReference>
<proteinExistence type="predicted"/>
<accession>A0ABP8XRW3</accession>
<dbReference type="RefSeq" id="WP_345501057.1">
    <property type="nucleotide sequence ID" value="NZ_BAABLO010000001.1"/>
</dbReference>
<sequence length="60" mass="6575">MTAVSLRRAGWWSRVAHLAQNTPVAQSQQEPWCVKDFGAVPVCGSVRPLASQRARAAVRD</sequence>
<keyword evidence="2" id="KW-1185">Reference proteome</keyword>
<comment type="caution">
    <text evidence="1">The sequence shown here is derived from an EMBL/GenBank/DDBJ whole genome shotgun (WGS) entry which is preliminary data.</text>
</comment>
<reference evidence="2" key="1">
    <citation type="journal article" date="2019" name="Int. J. Syst. Evol. Microbiol.">
        <title>The Global Catalogue of Microorganisms (GCM) 10K type strain sequencing project: providing services to taxonomists for standard genome sequencing and annotation.</title>
        <authorList>
            <consortium name="The Broad Institute Genomics Platform"/>
            <consortium name="The Broad Institute Genome Sequencing Center for Infectious Disease"/>
            <person name="Wu L."/>
            <person name="Ma J."/>
        </authorList>
    </citation>
    <scope>NUCLEOTIDE SEQUENCE [LARGE SCALE GENOMIC DNA]</scope>
    <source>
        <strain evidence="2">JCM 18961</strain>
    </source>
</reference>